<feature type="transmembrane region" description="Helical" evidence="1">
    <location>
        <begin position="172"/>
        <end position="194"/>
    </location>
</feature>
<dbReference type="OrthoDB" id="6480792at2"/>
<dbReference type="RefSeq" id="WP_004706932.1">
    <property type="nucleotide sequence ID" value="NZ_CABMMH010000006.1"/>
</dbReference>
<reference evidence="2 3" key="1">
    <citation type="submission" date="2018-06" db="EMBL/GenBank/DDBJ databases">
        <authorList>
            <consortium name="Pathogen Informatics"/>
            <person name="Doyle S."/>
        </authorList>
    </citation>
    <scope>NUCLEOTIDE SEQUENCE [LARGE SCALE GENOMIC DNA]</scope>
    <source>
        <strain evidence="2 3">NCTC11470</strain>
    </source>
</reference>
<evidence type="ECO:0000256" key="1">
    <source>
        <dbReference type="SAM" id="Phobius"/>
    </source>
</evidence>
<accession>A0A380PWR9</accession>
<dbReference type="AlphaFoldDB" id="A0A380PWR9"/>
<feature type="transmembrane region" description="Helical" evidence="1">
    <location>
        <begin position="75"/>
        <end position="97"/>
    </location>
</feature>
<keyword evidence="1" id="KW-1133">Transmembrane helix</keyword>
<dbReference type="Proteomes" id="UP000254835">
    <property type="component" value="Unassembled WGS sequence"/>
</dbReference>
<evidence type="ECO:0000313" key="2">
    <source>
        <dbReference type="EMBL" id="SUP78040.1"/>
    </source>
</evidence>
<sequence length="277" mass="30739">MYSIVDYQTTVLGYSQYPREPGQTVKVEKPTLHPPGFTTNYIQDIDETVNKLCDAQEHELDELHHLRVKLAKKQFFINVIELTVSLTSFTVSIGISICSGGATIPIAVITGLNLMLSVSNLACAYHNWNCASKNKDKLTMGNDAMQQAVFVLARYCEASPESAKKIARFTSYFVHVGIVVSLGALGITIQPTIYDGLCMLAKNYSPLLFSMLNVIISGALDVWINNHNDERLATEGKLTVNEKSLVEKLAKFDAVCHIPTSWKDLIISSEEEQLKYS</sequence>
<protein>
    <submittedName>
        <fullName evidence="2">Secretion system effector protein SseF</fullName>
    </submittedName>
</protein>
<dbReference type="GeneID" id="57904824"/>
<name>A0A380PWR9_YERFR</name>
<proteinExistence type="predicted"/>
<evidence type="ECO:0000313" key="3">
    <source>
        <dbReference type="Proteomes" id="UP000254835"/>
    </source>
</evidence>
<feature type="transmembrane region" description="Helical" evidence="1">
    <location>
        <begin position="103"/>
        <end position="125"/>
    </location>
</feature>
<gene>
    <name evidence="2" type="ORF">NCTC11470_03143</name>
</gene>
<keyword evidence="1" id="KW-0472">Membrane</keyword>
<organism evidence="2 3">
    <name type="scientific">Yersinia frederiksenii</name>
    <dbReference type="NCBI Taxonomy" id="29484"/>
    <lineage>
        <taxon>Bacteria</taxon>
        <taxon>Pseudomonadati</taxon>
        <taxon>Pseudomonadota</taxon>
        <taxon>Gammaproteobacteria</taxon>
        <taxon>Enterobacterales</taxon>
        <taxon>Yersiniaceae</taxon>
        <taxon>Yersinia</taxon>
    </lineage>
</organism>
<dbReference type="EMBL" id="UHJA01000001">
    <property type="protein sequence ID" value="SUP78040.1"/>
    <property type="molecule type" value="Genomic_DNA"/>
</dbReference>
<feature type="transmembrane region" description="Helical" evidence="1">
    <location>
        <begin position="206"/>
        <end position="224"/>
    </location>
</feature>
<keyword evidence="1" id="KW-0812">Transmembrane</keyword>